<dbReference type="GO" id="GO:0008240">
    <property type="term" value="F:tripeptidyl-peptidase activity"/>
    <property type="evidence" value="ECO:0007669"/>
    <property type="project" value="TreeGrafter"/>
</dbReference>
<dbReference type="InterPro" id="IPR036852">
    <property type="entry name" value="Peptidase_S8/S53_dom_sf"/>
</dbReference>
<feature type="domain" description="Peptidase S53" evidence="4">
    <location>
        <begin position="149"/>
        <end position="525"/>
    </location>
</feature>
<sequence length="798" mass="79408">MNRFALAQKASPGLALSVVLLACLTACGGGSSSSDPTAQPAATPETPASTTTNADSSIASALETTSAQPAYHMAPVLLDEPDQSDVGGTNASAHQAPKSFRVEGDLANIDTARLTRQALSQRIAETSKARIASASGETAPQATAIIGAVHTPAQIRAAYGLPAYPPAGTTITPAMAATFGAGQTIYIVDAYHDATALSDLNTFSTKFGLPTCANVAIPATAILPLAAPPASCTFSAVSPTTTGTMTTTVPAYNTTWAPESKLDVQWAHAIAPLARIVLLEMPSSLSTAILGANMLAVKMGPGVVSMSFGSTEAAWAPSIDYHFTGNGMTFVAAAGDSGSEVLWPAVSPNVVAVGGTSLNWSGSGTRYEAAWKQTGGGLSAYEALPSWQSGVTPAGGGALPRRAVPDVSFNGDPYTGEYVALTLPGAPTVWTGYGGTSIAAPQWAAMIAVANAMRASSGKATLGDIHSTLYKSIAAVPGTYAASLGDVVDGTNGTCATCRAGTGFDEATGWGTPNAAQLLQALSGVSTTQTSAPVTASPVVPGGSFTGKAGTALSQSLGVTAPSGTSTTYAVSGAPGGLTVDSTGTLKWAAPVAGSYTFTATASTAAGKSASASYSLKVIAATAPAFSSSGKFNGTAGTAFSGTLSASNPNGGTLNYSLAGVPAGLTASTTGALSWASPVAGSYTFTATVKDSYGYSSTQTETLTVAAPAVVVTNHAPTLAPVHWNTKAGTAFSTMVTGHDPDGGALSYTATGAPAGFNLMVSGFVYYPKAVKGSYAITVTVRDSKGAATSAVMTLTVS</sequence>
<dbReference type="Pfam" id="PF05345">
    <property type="entry name" value="He_PIG"/>
    <property type="match status" value="3"/>
</dbReference>
<feature type="region of interest" description="Disordered" evidence="2">
    <location>
        <begin position="31"/>
        <end position="55"/>
    </location>
</feature>
<dbReference type="EMBL" id="JAJLJH010000001">
    <property type="protein sequence ID" value="MCK9685817.1"/>
    <property type="molecule type" value="Genomic_DNA"/>
</dbReference>
<comment type="caution">
    <text evidence="5">The sequence shown here is derived from an EMBL/GenBank/DDBJ whole genome shotgun (WGS) entry which is preliminary data.</text>
</comment>
<feature type="binding site" evidence="1">
    <location>
        <position position="486"/>
    </location>
    <ligand>
        <name>Ca(2+)</name>
        <dbReference type="ChEBI" id="CHEBI:29108"/>
    </ligand>
</feature>
<dbReference type="InterPro" id="IPR050819">
    <property type="entry name" value="Tripeptidyl-peptidase_I"/>
</dbReference>
<dbReference type="PANTHER" id="PTHR14218:SF15">
    <property type="entry name" value="TRIPEPTIDYL-PEPTIDASE 1"/>
    <property type="match status" value="1"/>
</dbReference>
<protein>
    <submittedName>
        <fullName evidence="5">Ig domain-containing protein</fullName>
    </submittedName>
</protein>
<dbReference type="InterPro" id="IPR030400">
    <property type="entry name" value="Sedolisin_dom"/>
</dbReference>
<feature type="binding site" evidence="1">
    <location>
        <position position="503"/>
    </location>
    <ligand>
        <name>Ca(2+)</name>
        <dbReference type="ChEBI" id="CHEBI:29108"/>
    </ligand>
</feature>
<proteinExistence type="predicted"/>
<feature type="active site" description="Charge relay system" evidence="1">
    <location>
        <position position="437"/>
    </location>
</feature>
<keyword evidence="1" id="KW-0106">Calcium</keyword>
<evidence type="ECO:0000256" key="1">
    <source>
        <dbReference type="PROSITE-ProRule" id="PRU01032"/>
    </source>
</evidence>
<dbReference type="GO" id="GO:0005509">
    <property type="term" value="F:calcium ion binding"/>
    <property type="evidence" value="ECO:0007669"/>
    <property type="project" value="InterPro"/>
</dbReference>
<feature type="binding site" evidence="1">
    <location>
        <position position="505"/>
    </location>
    <ligand>
        <name>Ca(2+)</name>
        <dbReference type="ChEBI" id="CHEBI:29108"/>
    </ligand>
</feature>
<feature type="active site" description="Charge relay system" evidence="1">
    <location>
        <position position="263"/>
    </location>
</feature>
<dbReference type="SUPFAM" id="SSF49313">
    <property type="entry name" value="Cadherin-like"/>
    <property type="match status" value="2"/>
</dbReference>
<evidence type="ECO:0000256" key="2">
    <source>
        <dbReference type="SAM" id="MobiDB-lite"/>
    </source>
</evidence>
<name>A0A9X2BYZ3_9BURK</name>
<dbReference type="RefSeq" id="WP_275681809.1">
    <property type="nucleotide sequence ID" value="NZ_JAJLJH010000001.1"/>
</dbReference>
<feature type="chain" id="PRO_5040742229" evidence="3">
    <location>
        <begin position="29"/>
        <end position="798"/>
    </location>
</feature>
<dbReference type="Gene3D" id="3.40.50.200">
    <property type="entry name" value="Peptidase S8/S53 domain"/>
    <property type="match status" value="1"/>
</dbReference>
<dbReference type="AlphaFoldDB" id="A0A9X2BYZ3"/>
<keyword evidence="1" id="KW-0720">Serine protease</keyword>
<keyword evidence="1" id="KW-0378">Hydrolase</keyword>
<gene>
    <name evidence="5" type="ORF">LPC04_08870</name>
</gene>
<dbReference type="InterPro" id="IPR015919">
    <property type="entry name" value="Cadherin-like_sf"/>
</dbReference>
<keyword evidence="6" id="KW-1185">Reference proteome</keyword>
<accession>A0A9X2BYZ3</accession>
<dbReference type="Proteomes" id="UP001139353">
    <property type="component" value="Unassembled WGS sequence"/>
</dbReference>
<feature type="binding site" evidence="1">
    <location>
        <position position="487"/>
    </location>
    <ligand>
        <name>Ca(2+)</name>
        <dbReference type="ChEBI" id="CHEBI:29108"/>
    </ligand>
</feature>
<dbReference type="SUPFAM" id="SSF52743">
    <property type="entry name" value="Subtilisin-like"/>
    <property type="match status" value="1"/>
</dbReference>
<evidence type="ECO:0000313" key="5">
    <source>
        <dbReference type="EMBL" id="MCK9685817.1"/>
    </source>
</evidence>
<feature type="active site" description="Charge relay system" evidence="1">
    <location>
        <position position="259"/>
    </location>
</feature>
<feature type="signal peptide" evidence="3">
    <location>
        <begin position="1"/>
        <end position="28"/>
    </location>
</feature>
<organism evidence="5 6">
    <name type="scientific">Scleromatobacter humisilvae</name>
    <dbReference type="NCBI Taxonomy" id="2897159"/>
    <lineage>
        <taxon>Bacteria</taxon>
        <taxon>Pseudomonadati</taxon>
        <taxon>Pseudomonadota</taxon>
        <taxon>Betaproteobacteria</taxon>
        <taxon>Burkholderiales</taxon>
        <taxon>Sphaerotilaceae</taxon>
        <taxon>Scleromatobacter</taxon>
    </lineage>
</organism>
<reference evidence="5" key="1">
    <citation type="submission" date="2021-11" db="EMBL/GenBank/DDBJ databases">
        <title>BS-T2-15 a new species belonging to the Comamonadaceae family isolated from the soil of a French oak forest.</title>
        <authorList>
            <person name="Mieszkin S."/>
            <person name="Alain K."/>
        </authorList>
    </citation>
    <scope>NUCLEOTIDE SEQUENCE</scope>
    <source>
        <strain evidence="5">BS-T2-15</strain>
    </source>
</reference>
<keyword evidence="1" id="KW-0479">Metal-binding</keyword>
<dbReference type="PROSITE" id="PS51695">
    <property type="entry name" value="SEDOLISIN"/>
    <property type="match status" value="1"/>
</dbReference>
<keyword evidence="3" id="KW-0732">Signal</keyword>
<dbReference type="GO" id="GO:0004252">
    <property type="term" value="F:serine-type endopeptidase activity"/>
    <property type="evidence" value="ECO:0007669"/>
    <property type="project" value="UniProtKB-UniRule"/>
</dbReference>
<evidence type="ECO:0000259" key="4">
    <source>
        <dbReference type="PROSITE" id="PS51695"/>
    </source>
</evidence>
<feature type="compositionally biased region" description="Low complexity" evidence="2">
    <location>
        <begin position="36"/>
        <end position="52"/>
    </location>
</feature>
<dbReference type="InterPro" id="IPR013783">
    <property type="entry name" value="Ig-like_fold"/>
</dbReference>
<dbReference type="PROSITE" id="PS51257">
    <property type="entry name" value="PROKAR_LIPOPROTEIN"/>
    <property type="match status" value="1"/>
</dbReference>
<dbReference type="GO" id="GO:0016020">
    <property type="term" value="C:membrane"/>
    <property type="evidence" value="ECO:0007669"/>
    <property type="project" value="InterPro"/>
</dbReference>
<dbReference type="GO" id="GO:0006508">
    <property type="term" value="P:proteolysis"/>
    <property type="evidence" value="ECO:0007669"/>
    <property type="project" value="UniProtKB-KW"/>
</dbReference>
<dbReference type="PANTHER" id="PTHR14218">
    <property type="entry name" value="PROTEASE S8 TRIPEPTIDYL PEPTIDASE I CLN2"/>
    <property type="match status" value="1"/>
</dbReference>
<comment type="cofactor">
    <cofactor evidence="1">
        <name>Ca(2+)</name>
        <dbReference type="ChEBI" id="CHEBI:29108"/>
    </cofactor>
    <text evidence="1">Binds 1 Ca(2+) ion per subunit.</text>
</comment>
<keyword evidence="1" id="KW-0645">Protease</keyword>
<dbReference type="CDD" id="cd04056">
    <property type="entry name" value="Peptidases_S53"/>
    <property type="match status" value="1"/>
</dbReference>
<evidence type="ECO:0000313" key="6">
    <source>
        <dbReference type="Proteomes" id="UP001139353"/>
    </source>
</evidence>
<dbReference type="Gene3D" id="2.60.40.10">
    <property type="entry name" value="Immunoglobulins"/>
    <property type="match status" value="3"/>
</dbReference>
<evidence type="ECO:0000256" key="3">
    <source>
        <dbReference type="SAM" id="SignalP"/>
    </source>
</evidence>